<comment type="caution">
    <text evidence="2">The sequence shown here is derived from an EMBL/GenBank/DDBJ whole genome shotgun (WGS) entry which is preliminary data.</text>
</comment>
<proteinExistence type="predicted"/>
<dbReference type="AlphaFoldDB" id="A0AAX6BTC5"/>
<sequence>MEREQVEEIKTTLVRNIKTFWSDHWLPITAFVVLIVSCQLFNLTHSGFFYPLMFVSGWIVVMFALKLKSESSLFSSKKSTKNMQQESSYETYTVLRVYTNDPNFQEYMQNQEYFHSQHVQMENRVIDHNQDIESQIMFIQKPEFAFCYHLLMDRKNEMYFIGEYV</sequence>
<gene>
    <name evidence="2" type="ORF">ShirakiTB12_54470</name>
</gene>
<evidence type="ECO:0000313" key="3">
    <source>
        <dbReference type="Proteomes" id="UP001165240"/>
    </source>
</evidence>
<protein>
    <submittedName>
        <fullName evidence="2">Uncharacterized protein</fullName>
    </submittedName>
</protein>
<dbReference type="RefSeq" id="WP_310876700.1">
    <property type="nucleotide sequence ID" value="NZ_BSYK01000005.1"/>
</dbReference>
<feature type="transmembrane region" description="Helical" evidence="1">
    <location>
        <begin position="48"/>
        <end position="67"/>
    </location>
</feature>
<evidence type="ECO:0000256" key="1">
    <source>
        <dbReference type="SAM" id="Phobius"/>
    </source>
</evidence>
<reference evidence="2" key="1">
    <citation type="journal article" date="2024" name="Appl Microbiol">
        <title>Effect of kuratsuki Bacillus and Priestia on Taste of Sake.</title>
        <authorList>
            <person name="Kobayashi K."/>
            <person name="Nishida H."/>
        </authorList>
    </citation>
    <scope>NUCLEOTIDE SEQUENCE</scope>
    <source>
        <strain evidence="2">B-12</strain>
    </source>
</reference>
<dbReference type="EMBL" id="BSYK01000005">
    <property type="protein sequence ID" value="GMG76978.1"/>
    <property type="molecule type" value="Genomic_DNA"/>
</dbReference>
<organism evidence="2 3">
    <name type="scientific">Priestia megaterium</name>
    <name type="common">Bacillus megaterium</name>
    <dbReference type="NCBI Taxonomy" id="1404"/>
    <lineage>
        <taxon>Bacteria</taxon>
        <taxon>Bacillati</taxon>
        <taxon>Bacillota</taxon>
        <taxon>Bacilli</taxon>
        <taxon>Bacillales</taxon>
        <taxon>Bacillaceae</taxon>
        <taxon>Priestia</taxon>
    </lineage>
</organism>
<evidence type="ECO:0000313" key="2">
    <source>
        <dbReference type="EMBL" id="GMG76978.1"/>
    </source>
</evidence>
<name>A0AAX6BTC5_PRIMG</name>
<keyword evidence="1" id="KW-1133">Transmembrane helix</keyword>
<accession>A0AAX6BTC5</accession>
<dbReference type="Proteomes" id="UP001165240">
    <property type="component" value="Unassembled WGS sequence"/>
</dbReference>
<keyword evidence="1" id="KW-0472">Membrane</keyword>
<keyword evidence="1" id="KW-0812">Transmembrane</keyword>
<feature type="transmembrane region" description="Helical" evidence="1">
    <location>
        <begin position="25"/>
        <end position="42"/>
    </location>
</feature>